<dbReference type="OrthoDB" id="9800680at2"/>
<comment type="caution">
    <text evidence="8">The sequence shown here is derived from an EMBL/GenBank/DDBJ whole genome shotgun (WGS) entry which is preliminary data.</text>
</comment>
<dbReference type="Pfam" id="PF00908">
    <property type="entry name" value="dTDP_sugar_isom"/>
    <property type="match status" value="1"/>
</dbReference>
<evidence type="ECO:0000256" key="6">
    <source>
        <dbReference type="PIRSR" id="PIRSR600888-3"/>
    </source>
</evidence>
<dbReference type="AlphaFoldDB" id="A0A6N6N0L3"/>
<keyword evidence="7 8" id="KW-0413">Isomerase</keyword>
<dbReference type="RefSeq" id="WP_151151132.1">
    <property type="nucleotide sequence ID" value="NZ_WAIE01000004.1"/>
</dbReference>
<evidence type="ECO:0000256" key="3">
    <source>
        <dbReference type="ARBA" id="ARBA00012098"/>
    </source>
</evidence>
<dbReference type="GO" id="GO:0019305">
    <property type="term" value="P:dTDP-rhamnose biosynthetic process"/>
    <property type="evidence" value="ECO:0007669"/>
    <property type="project" value="UniProtKB-UniRule"/>
</dbReference>
<keyword evidence="9" id="KW-1185">Reference proteome</keyword>
<evidence type="ECO:0000313" key="9">
    <source>
        <dbReference type="Proteomes" id="UP000438699"/>
    </source>
</evidence>
<evidence type="ECO:0000256" key="5">
    <source>
        <dbReference type="PIRSR" id="PIRSR600888-1"/>
    </source>
</evidence>
<evidence type="ECO:0000256" key="7">
    <source>
        <dbReference type="RuleBase" id="RU364069"/>
    </source>
</evidence>
<proteinExistence type="inferred from homology"/>
<comment type="catalytic activity">
    <reaction evidence="1 7">
        <text>dTDP-4-dehydro-6-deoxy-alpha-D-glucose = dTDP-4-dehydro-beta-L-rhamnose</text>
        <dbReference type="Rhea" id="RHEA:16969"/>
        <dbReference type="ChEBI" id="CHEBI:57649"/>
        <dbReference type="ChEBI" id="CHEBI:62830"/>
        <dbReference type="EC" id="5.1.3.13"/>
    </reaction>
</comment>
<dbReference type="GO" id="GO:0000271">
    <property type="term" value="P:polysaccharide biosynthetic process"/>
    <property type="evidence" value="ECO:0007669"/>
    <property type="project" value="TreeGrafter"/>
</dbReference>
<dbReference type="GO" id="GO:0008830">
    <property type="term" value="F:dTDP-4-dehydrorhamnose 3,5-epimerase activity"/>
    <property type="evidence" value="ECO:0007669"/>
    <property type="project" value="UniProtKB-UniRule"/>
</dbReference>
<dbReference type="SUPFAM" id="SSF51182">
    <property type="entry name" value="RmlC-like cupins"/>
    <property type="match status" value="1"/>
</dbReference>
<protein>
    <recommendedName>
        <fullName evidence="4 7">dTDP-4-dehydrorhamnose 3,5-epimerase</fullName>
        <ecNumber evidence="3 7">5.1.3.13</ecNumber>
    </recommendedName>
    <alternativeName>
        <fullName evidence="7">Thymidine diphospho-4-keto-rhamnose 3,5-epimerase</fullName>
    </alternativeName>
</protein>
<organism evidence="8 9">
    <name type="scientific">Pseudodesulfovibrio senegalensis</name>
    <dbReference type="NCBI Taxonomy" id="1721087"/>
    <lineage>
        <taxon>Bacteria</taxon>
        <taxon>Pseudomonadati</taxon>
        <taxon>Thermodesulfobacteriota</taxon>
        <taxon>Desulfovibrionia</taxon>
        <taxon>Desulfovibrionales</taxon>
        <taxon>Desulfovibrionaceae</taxon>
    </lineage>
</organism>
<reference evidence="8 9" key="1">
    <citation type="journal article" date="2017" name="Int. J. Syst. Evol. Microbiol.">
        <title>Desulfovibrio senegalensis sp. nov., a mesophilic sulfate reducer isolated from marine sediment.</title>
        <authorList>
            <person name="Thioye A."/>
            <person name="Gam Z.B.A."/>
            <person name="Mbengue M."/>
            <person name="Cayol J.L."/>
            <person name="Joseph-Bartoli M."/>
            <person name="Toure-Kane C."/>
            <person name="Labat M."/>
        </authorList>
    </citation>
    <scope>NUCLEOTIDE SEQUENCE [LARGE SCALE GENOMIC DNA]</scope>
    <source>
        <strain evidence="8 9">DSM 101509</strain>
    </source>
</reference>
<dbReference type="PANTHER" id="PTHR21047:SF2">
    <property type="entry name" value="THYMIDINE DIPHOSPHO-4-KETO-RHAMNOSE 3,5-EPIMERASE"/>
    <property type="match status" value="1"/>
</dbReference>
<dbReference type="EMBL" id="WAIE01000004">
    <property type="protein sequence ID" value="KAB1441389.1"/>
    <property type="molecule type" value="Genomic_DNA"/>
</dbReference>
<comment type="subunit">
    <text evidence="7">Homodimer.</text>
</comment>
<dbReference type="UniPathway" id="UPA00124"/>
<dbReference type="PANTHER" id="PTHR21047">
    <property type="entry name" value="DTDP-6-DEOXY-D-GLUCOSE-3,5 EPIMERASE"/>
    <property type="match status" value="1"/>
</dbReference>
<dbReference type="InterPro" id="IPR011051">
    <property type="entry name" value="RmlC_Cupin_sf"/>
</dbReference>
<feature type="active site" description="Proton acceptor" evidence="5">
    <location>
        <position position="62"/>
    </location>
</feature>
<comment type="similarity">
    <text evidence="7">Belongs to the dTDP-4-dehydrorhamnose 3,5-epimerase family.</text>
</comment>
<accession>A0A6N6N0L3</accession>
<dbReference type="GO" id="GO:0005829">
    <property type="term" value="C:cytosol"/>
    <property type="evidence" value="ECO:0007669"/>
    <property type="project" value="TreeGrafter"/>
</dbReference>
<dbReference type="InterPro" id="IPR000888">
    <property type="entry name" value="RmlC-like"/>
</dbReference>
<dbReference type="InterPro" id="IPR014710">
    <property type="entry name" value="RmlC-like_jellyroll"/>
</dbReference>
<comment type="function">
    <text evidence="2 7">Catalyzes the epimerization of the C3' and C5'positions of dTDP-6-deoxy-D-xylo-4-hexulose, forming dTDP-6-deoxy-L-lyxo-4-hexulose.</text>
</comment>
<comment type="pathway">
    <text evidence="7">Carbohydrate biosynthesis; dTDP-L-rhamnose biosynthesis.</text>
</comment>
<gene>
    <name evidence="8" type="primary">rfbC</name>
    <name evidence="8" type="ORF">F8A88_10605</name>
</gene>
<feature type="active site" description="Proton donor" evidence="5">
    <location>
        <position position="132"/>
    </location>
</feature>
<evidence type="ECO:0000256" key="2">
    <source>
        <dbReference type="ARBA" id="ARBA00001997"/>
    </source>
</evidence>
<sequence length="183" mass="20759">MIITPLPISGLYQVQSEPFRDARGQFARLFCLRELSETGLEMNVVQINHSSTKSVGTVRGMHFQQYPCAEKKIVRCLAGRCFDVAVDLRPDSKTYLKWFGTVLSPDNNKALYIPEGFAHGFQALAPDTEMLYLHSEYYSPEREEGVRHDDPVVKIEWPLPPGDVSQRDMQHPLIDDTFSGVNV</sequence>
<dbReference type="NCBIfam" id="TIGR01221">
    <property type="entry name" value="rmlC"/>
    <property type="match status" value="1"/>
</dbReference>
<name>A0A6N6N0L3_9BACT</name>
<dbReference type="CDD" id="cd00438">
    <property type="entry name" value="cupin_RmlC"/>
    <property type="match status" value="1"/>
</dbReference>
<evidence type="ECO:0000256" key="1">
    <source>
        <dbReference type="ARBA" id="ARBA00001298"/>
    </source>
</evidence>
<evidence type="ECO:0000313" key="8">
    <source>
        <dbReference type="EMBL" id="KAB1441389.1"/>
    </source>
</evidence>
<dbReference type="EC" id="5.1.3.13" evidence="3 7"/>
<dbReference type="Proteomes" id="UP000438699">
    <property type="component" value="Unassembled WGS sequence"/>
</dbReference>
<evidence type="ECO:0000256" key="4">
    <source>
        <dbReference type="ARBA" id="ARBA00019595"/>
    </source>
</evidence>
<dbReference type="Gene3D" id="2.60.120.10">
    <property type="entry name" value="Jelly Rolls"/>
    <property type="match status" value="1"/>
</dbReference>
<feature type="site" description="Participates in a stacking interaction with the thymidine ring of dTDP-4-oxo-6-deoxyglucose" evidence="6">
    <location>
        <position position="138"/>
    </location>
</feature>